<dbReference type="AlphaFoldDB" id="A0AAF1BP96"/>
<evidence type="ECO:0000313" key="3">
    <source>
        <dbReference type="Proteomes" id="UP000827549"/>
    </source>
</evidence>
<sequence length="233" mass="25409">MRDYGLAIDIPHSNLHRYEESVSHRGSLSSTCSRTSSSYSPTSSTGSSSGLSRRSSTATSVLDPNWRFLHRDSDPAAFAAYSAYEDRLASWHYRKLCQVMDVHDAAIPRTDPYAAEEYYSMHPAPDTPLVTPPARNTLLASEPRGHTYPRDDRPGLTRRPVRPARGSGVVDMGLSRPAVMAAVAASGSAIADDEDQDGISSRVQSVGSWIQSLFGGKPKKGSSDKRNRRRGGR</sequence>
<feature type="region of interest" description="Disordered" evidence="1">
    <location>
        <begin position="139"/>
        <end position="170"/>
    </location>
</feature>
<feature type="region of interest" description="Disordered" evidence="1">
    <location>
        <begin position="210"/>
        <end position="233"/>
    </location>
</feature>
<proteinExistence type="predicted"/>
<dbReference type="EMBL" id="CP086715">
    <property type="protein sequence ID" value="WOO79078.1"/>
    <property type="molecule type" value="Genomic_DNA"/>
</dbReference>
<feature type="compositionally biased region" description="Basic and acidic residues" evidence="1">
    <location>
        <begin position="143"/>
        <end position="155"/>
    </location>
</feature>
<dbReference type="Proteomes" id="UP000827549">
    <property type="component" value="Chromosome 2"/>
</dbReference>
<reference evidence="2" key="1">
    <citation type="submission" date="2023-10" db="EMBL/GenBank/DDBJ databases">
        <authorList>
            <person name="Noh H."/>
        </authorList>
    </citation>
    <scope>NUCLEOTIDE SEQUENCE</scope>
    <source>
        <strain evidence="2">DUCC4014</strain>
    </source>
</reference>
<keyword evidence="3" id="KW-1185">Reference proteome</keyword>
<feature type="region of interest" description="Disordered" evidence="1">
    <location>
        <begin position="26"/>
        <end position="56"/>
    </location>
</feature>
<protein>
    <submittedName>
        <fullName evidence="2">Uncharacterized protein</fullName>
    </submittedName>
</protein>
<dbReference type="GeneID" id="87805861"/>
<gene>
    <name evidence="2" type="ORF">LOC62_02G002614</name>
</gene>
<accession>A0AAF1BP96</accession>
<evidence type="ECO:0000256" key="1">
    <source>
        <dbReference type="SAM" id="MobiDB-lite"/>
    </source>
</evidence>
<name>A0AAF1BP96_9TREE</name>
<evidence type="ECO:0000313" key="2">
    <source>
        <dbReference type="EMBL" id="WOO79078.1"/>
    </source>
</evidence>
<organism evidence="2 3">
    <name type="scientific">Vanrija pseudolonga</name>
    <dbReference type="NCBI Taxonomy" id="143232"/>
    <lineage>
        <taxon>Eukaryota</taxon>
        <taxon>Fungi</taxon>
        <taxon>Dikarya</taxon>
        <taxon>Basidiomycota</taxon>
        <taxon>Agaricomycotina</taxon>
        <taxon>Tremellomycetes</taxon>
        <taxon>Trichosporonales</taxon>
        <taxon>Trichosporonaceae</taxon>
        <taxon>Vanrija</taxon>
    </lineage>
</organism>
<dbReference type="RefSeq" id="XP_062625110.1">
    <property type="nucleotide sequence ID" value="XM_062769126.1"/>
</dbReference>